<evidence type="ECO:0000313" key="2">
    <source>
        <dbReference type="EMBL" id="OXM85806.1"/>
    </source>
</evidence>
<accession>A0A229UQN6</accession>
<gene>
    <name evidence="2" type="ORF">CF651_11250</name>
</gene>
<protein>
    <submittedName>
        <fullName evidence="2">Uncharacterized protein</fullName>
    </submittedName>
</protein>
<sequence length="178" mass="20620">MKVIIFALVVCLIVLTGSIKDHKTEDMVFQASIALALCLLLLFGRRDKQSTDDFITWLKRNAVQLLDNKTLQYNNVDISLETVLVQYHFCFSFGFFSNRYPSRYWITEYHLTPLISLFYSAITVVFGWWSLPTGPFRAIYTIYKNATGGEKIRIRQLIPKVYYIAPSVKVKDTKSIEL</sequence>
<dbReference type="RefSeq" id="WP_094014957.1">
    <property type="nucleotide sequence ID" value="NZ_NMQW01000017.1"/>
</dbReference>
<keyword evidence="1" id="KW-0812">Transmembrane</keyword>
<evidence type="ECO:0000256" key="1">
    <source>
        <dbReference type="SAM" id="Phobius"/>
    </source>
</evidence>
<name>A0A229UQN6_9BACL</name>
<comment type="caution">
    <text evidence="2">The sequence shown here is derived from an EMBL/GenBank/DDBJ whole genome shotgun (WGS) entry which is preliminary data.</text>
</comment>
<keyword evidence="1" id="KW-1133">Transmembrane helix</keyword>
<evidence type="ECO:0000313" key="3">
    <source>
        <dbReference type="Proteomes" id="UP000215509"/>
    </source>
</evidence>
<organism evidence="2 3">
    <name type="scientific">Paenibacillus rigui</name>
    <dbReference type="NCBI Taxonomy" id="554312"/>
    <lineage>
        <taxon>Bacteria</taxon>
        <taxon>Bacillati</taxon>
        <taxon>Bacillota</taxon>
        <taxon>Bacilli</taxon>
        <taxon>Bacillales</taxon>
        <taxon>Paenibacillaceae</taxon>
        <taxon>Paenibacillus</taxon>
    </lineage>
</organism>
<keyword evidence="3" id="KW-1185">Reference proteome</keyword>
<dbReference type="AlphaFoldDB" id="A0A229UQN6"/>
<feature type="transmembrane region" description="Helical" evidence="1">
    <location>
        <begin position="27"/>
        <end position="44"/>
    </location>
</feature>
<keyword evidence="1" id="KW-0472">Membrane</keyword>
<reference evidence="2 3" key="1">
    <citation type="submission" date="2017-07" db="EMBL/GenBank/DDBJ databases">
        <title>Genome sequencing and assembly of Paenibacillus rigui.</title>
        <authorList>
            <person name="Mayilraj S."/>
        </authorList>
    </citation>
    <scope>NUCLEOTIDE SEQUENCE [LARGE SCALE GENOMIC DNA]</scope>
    <source>
        <strain evidence="2 3">JCM 16352</strain>
    </source>
</reference>
<dbReference type="Proteomes" id="UP000215509">
    <property type="component" value="Unassembled WGS sequence"/>
</dbReference>
<proteinExistence type="predicted"/>
<feature type="transmembrane region" description="Helical" evidence="1">
    <location>
        <begin position="109"/>
        <end position="131"/>
    </location>
</feature>
<dbReference type="EMBL" id="NMQW01000017">
    <property type="protein sequence ID" value="OXM85806.1"/>
    <property type="molecule type" value="Genomic_DNA"/>
</dbReference>
<dbReference type="OrthoDB" id="292264at2"/>